<dbReference type="Pfam" id="PF02151">
    <property type="entry name" value="UVR"/>
    <property type="match status" value="1"/>
</dbReference>
<dbReference type="InterPro" id="IPR025542">
    <property type="entry name" value="YacH"/>
</dbReference>
<evidence type="ECO:0000256" key="1">
    <source>
        <dbReference type="SAM" id="Coils"/>
    </source>
</evidence>
<organism evidence="3 4">
    <name type="scientific">Megamonas hypermegale</name>
    <dbReference type="NCBI Taxonomy" id="158847"/>
    <lineage>
        <taxon>Bacteria</taxon>
        <taxon>Bacillati</taxon>
        <taxon>Bacillota</taxon>
        <taxon>Negativicutes</taxon>
        <taxon>Selenomonadales</taxon>
        <taxon>Selenomonadaceae</taxon>
        <taxon>Megamonas</taxon>
    </lineage>
</organism>
<dbReference type="EMBL" id="DYVR01000034">
    <property type="protein sequence ID" value="HJF84277.1"/>
    <property type="molecule type" value="Genomic_DNA"/>
</dbReference>
<dbReference type="GO" id="GO:1990169">
    <property type="term" value="P:stress response to copper ion"/>
    <property type="evidence" value="ECO:0007669"/>
    <property type="project" value="TreeGrafter"/>
</dbReference>
<keyword evidence="1" id="KW-0175">Coiled coil</keyword>
<dbReference type="GO" id="GO:0050897">
    <property type="term" value="F:cobalt ion binding"/>
    <property type="evidence" value="ECO:0007669"/>
    <property type="project" value="TreeGrafter"/>
</dbReference>
<dbReference type="PANTHER" id="PTHR38430">
    <property type="entry name" value="PROTEIN-ARGININE KINASE ACTIVATOR PROTEIN"/>
    <property type="match status" value="1"/>
</dbReference>
<gene>
    <name evidence="3" type="ORF">K8V65_01235</name>
</gene>
<evidence type="ECO:0000313" key="4">
    <source>
        <dbReference type="Proteomes" id="UP000780768"/>
    </source>
</evidence>
<dbReference type="PROSITE" id="PS50151">
    <property type="entry name" value="UVR"/>
    <property type="match status" value="1"/>
</dbReference>
<dbReference type="GO" id="GO:0046870">
    <property type="term" value="F:cadmium ion binding"/>
    <property type="evidence" value="ECO:0007669"/>
    <property type="project" value="TreeGrafter"/>
</dbReference>
<comment type="caution">
    <text evidence="3">The sequence shown here is derived from an EMBL/GenBank/DDBJ whole genome shotgun (WGS) entry which is preliminary data.</text>
</comment>
<dbReference type="InterPro" id="IPR001943">
    <property type="entry name" value="UVR_dom"/>
</dbReference>
<name>A0A921HKU1_9FIRM</name>
<reference evidence="3" key="1">
    <citation type="journal article" date="2021" name="PeerJ">
        <title>Extensive microbial diversity within the chicken gut microbiome revealed by metagenomics and culture.</title>
        <authorList>
            <person name="Gilroy R."/>
            <person name="Ravi A."/>
            <person name="Getino M."/>
            <person name="Pursley I."/>
            <person name="Horton D.L."/>
            <person name="Alikhan N.F."/>
            <person name="Baker D."/>
            <person name="Gharbi K."/>
            <person name="Hall N."/>
            <person name="Watson M."/>
            <person name="Adriaenssens E.M."/>
            <person name="Foster-Nyarko E."/>
            <person name="Jarju S."/>
            <person name="Secka A."/>
            <person name="Antonio M."/>
            <person name="Oren A."/>
            <person name="Chaudhuri R.R."/>
            <person name="La Ragione R."/>
            <person name="Hildebrand F."/>
            <person name="Pallen M.J."/>
        </authorList>
    </citation>
    <scope>NUCLEOTIDE SEQUENCE</scope>
    <source>
        <strain evidence="3">7318</strain>
    </source>
</reference>
<dbReference type="AlphaFoldDB" id="A0A921HKU1"/>
<dbReference type="SUPFAM" id="SSF46600">
    <property type="entry name" value="C-terminal UvrC-binding domain of UvrB"/>
    <property type="match status" value="1"/>
</dbReference>
<dbReference type="GO" id="GO:0008270">
    <property type="term" value="F:zinc ion binding"/>
    <property type="evidence" value="ECO:0007669"/>
    <property type="project" value="TreeGrafter"/>
</dbReference>
<dbReference type="RefSeq" id="WP_289547863.1">
    <property type="nucleotide sequence ID" value="NZ_CALXYC010000009.1"/>
</dbReference>
<dbReference type="GO" id="GO:0005507">
    <property type="term" value="F:copper ion binding"/>
    <property type="evidence" value="ECO:0007669"/>
    <property type="project" value="TreeGrafter"/>
</dbReference>
<dbReference type="PIRSF" id="PIRSF015034">
    <property type="entry name" value="YacH"/>
    <property type="match status" value="1"/>
</dbReference>
<proteinExistence type="predicted"/>
<evidence type="ECO:0000259" key="2">
    <source>
        <dbReference type="PROSITE" id="PS50151"/>
    </source>
</evidence>
<dbReference type="GO" id="GO:1990170">
    <property type="term" value="P:stress response to cadmium ion"/>
    <property type="evidence" value="ECO:0007669"/>
    <property type="project" value="TreeGrafter"/>
</dbReference>
<protein>
    <submittedName>
        <fullName evidence="3">UvrB/UvrC motif-containing protein</fullName>
    </submittedName>
</protein>
<dbReference type="PANTHER" id="PTHR38430:SF1">
    <property type="entry name" value="PROTEIN-ARGININE KINASE ACTIVATOR PROTEIN"/>
    <property type="match status" value="1"/>
</dbReference>
<feature type="domain" description="UVR" evidence="2">
    <location>
        <begin position="134"/>
        <end position="169"/>
    </location>
</feature>
<dbReference type="SUPFAM" id="SSF57783">
    <property type="entry name" value="Zinc beta-ribbon"/>
    <property type="match status" value="1"/>
</dbReference>
<accession>A0A921HKU1</accession>
<feature type="coiled-coil region" evidence="1">
    <location>
        <begin position="130"/>
        <end position="169"/>
    </location>
</feature>
<sequence length="184" mass="20905">MLCDKCNKNEASIYITELTSQGQVEHHLCESCALKLGLLTEKNNIFSINDFLSGIFNHETNSGNEAKPVKLKPELTCPNCQMTYNDFKRTGKIGCSVCYKTFAARLEPFLRRIHGYSNHIGKIPRRAGGTLGLKQEIAALRQKIKEYINEEEYEQAAVLRDRIKLLENQLNTNLHKEQAGDMND</sequence>
<dbReference type="Gene3D" id="4.10.860.10">
    <property type="entry name" value="UVR domain"/>
    <property type="match status" value="1"/>
</dbReference>
<dbReference type="Proteomes" id="UP000780768">
    <property type="component" value="Unassembled WGS sequence"/>
</dbReference>
<evidence type="ECO:0000313" key="3">
    <source>
        <dbReference type="EMBL" id="HJF84277.1"/>
    </source>
</evidence>
<reference evidence="3" key="2">
    <citation type="submission" date="2021-09" db="EMBL/GenBank/DDBJ databases">
        <authorList>
            <person name="Gilroy R."/>
        </authorList>
    </citation>
    <scope>NUCLEOTIDE SEQUENCE</scope>
    <source>
        <strain evidence="3">7318</strain>
    </source>
</reference>
<dbReference type="InterPro" id="IPR036876">
    <property type="entry name" value="UVR_dom_sf"/>
</dbReference>